<dbReference type="OrthoDB" id="9806864at2"/>
<dbReference type="GO" id="GO:0003700">
    <property type="term" value="F:DNA-binding transcription factor activity"/>
    <property type="evidence" value="ECO:0007669"/>
    <property type="project" value="InterPro"/>
</dbReference>
<evidence type="ECO:0000259" key="6">
    <source>
        <dbReference type="PROSITE" id="PS50995"/>
    </source>
</evidence>
<protein>
    <submittedName>
        <fullName evidence="9">MarR family transcriptional regulator</fullName>
    </submittedName>
</protein>
<dbReference type="SUPFAM" id="SSF46785">
    <property type="entry name" value="Winged helix' DNA-binding domain"/>
    <property type="match status" value="1"/>
</dbReference>
<dbReference type="GO" id="GO:0003677">
    <property type="term" value="F:DNA binding"/>
    <property type="evidence" value="ECO:0007669"/>
    <property type="project" value="UniProtKB-KW"/>
</dbReference>
<dbReference type="GO" id="GO:0005737">
    <property type="term" value="C:cytoplasm"/>
    <property type="evidence" value="ECO:0007669"/>
    <property type="project" value="UniProtKB-SubCell"/>
</dbReference>
<reference evidence="8" key="3">
    <citation type="submission" date="2018-03" db="EMBL/GenBank/DDBJ databases">
        <authorList>
            <person name="Naushad S."/>
        </authorList>
    </citation>
    <scope>NUCLEOTIDE SEQUENCE</scope>
    <source>
        <strain evidence="8">SNUC 1409</strain>
    </source>
</reference>
<keyword evidence="3" id="KW-0805">Transcription regulation</keyword>
<dbReference type="InterPro" id="IPR036390">
    <property type="entry name" value="WH_DNA-bd_sf"/>
</dbReference>
<dbReference type="Proteomes" id="UP000242088">
    <property type="component" value="Unassembled WGS sequence"/>
</dbReference>
<evidence type="ECO:0000313" key="12">
    <source>
        <dbReference type="Proteomes" id="UP000243350"/>
    </source>
</evidence>
<dbReference type="PANTHER" id="PTHR33164:SF5">
    <property type="entry name" value="ORGANIC HYDROPEROXIDE RESISTANCE TRANSCRIPTIONAL REGULATOR"/>
    <property type="match status" value="1"/>
</dbReference>
<dbReference type="GO" id="GO:0006950">
    <property type="term" value="P:response to stress"/>
    <property type="evidence" value="ECO:0007669"/>
    <property type="project" value="TreeGrafter"/>
</dbReference>
<keyword evidence="5" id="KW-0804">Transcription</keyword>
<evidence type="ECO:0000313" key="8">
    <source>
        <dbReference type="EMBL" id="PTF13719.1"/>
    </source>
</evidence>
<dbReference type="InterPro" id="IPR039422">
    <property type="entry name" value="MarR/SlyA-like"/>
</dbReference>
<dbReference type="InterPro" id="IPR036388">
    <property type="entry name" value="WH-like_DNA-bd_sf"/>
</dbReference>
<accession>A0A2K4DH00</accession>
<evidence type="ECO:0000256" key="4">
    <source>
        <dbReference type="ARBA" id="ARBA00023125"/>
    </source>
</evidence>
<dbReference type="Proteomes" id="UP000242547">
    <property type="component" value="Unassembled WGS sequence"/>
</dbReference>
<gene>
    <name evidence="7" type="ORF">BUY44_01680</name>
    <name evidence="8" type="ORF">BUY47_07715</name>
    <name evidence="9" type="ORF">BUY48_01905</name>
</gene>
<feature type="domain" description="HTH marR-type" evidence="6">
    <location>
        <begin position="9"/>
        <end position="138"/>
    </location>
</feature>
<proteinExistence type="predicted"/>
<dbReference type="InterPro" id="IPR000835">
    <property type="entry name" value="HTH_MarR-typ"/>
</dbReference>
<evidence type="ECO:0000313" key="7">
    <source>
        <dbReference type="EMBL" id="PTE74346.1"/>
    </source>
</evidence>
<evidence type="ECO:0000256" key="5">
    <source>
        <dbReference type="ARBA" id="ARBA00023163"/>
    </source>
</evidence>
<dbReference type="PANTHER" id="PTHR33164">
    <property type="entry name" value="TRANSCRIPTIONAL REGULATOR, MARR FAMILY"/>
    <property type="match status" value="1"/>
</dbReference>
<comment type="subcellular location">
    <subcellularLocation>
        <location evidence="1">Cytoplasm</location>
    </subcellularLocation>
</comment>
<evidence type="ECO:0000313" key="11">
    <source>
        <dbReference type="Proteomes" id="UP000242547"/>
    </source>
</evidence>
<reference evidence="10 11" key="1">
    <citation type="journal article" date="2016" name="Front. Microbiol.">
        <title>Comprehensive Phylogenetic Analysis of Bovine Non-aureus Staphylococci Species Based on Whole-Genome Sequencing.</title>
        <authorList>
            <person name="Naushad S."/>
            <person name="Barkema H.W."/>
            <person name="Luby C."/>
            <person name="Condas L.A."/>
            <person name="Nobrega D.B."/>
            <person name="Carson D.A."/>
            <person name="De Buck J."/>
        </authorList>
    </citation>
    <scope>NUCLEOTIDE SEQUENCE [LARGE SCALE GENOMIC DNA]</scope>
    <source>
        <strain evidence="8 10">SNUC 1409</strain>
        <strain evidence="9 12">SNUC 4143</strain>
        <strain evidence="7 11">SNUC 761</strain>
    </source>
</reference>
<organism evidence="9 12">
    <name type="scientific">Staphylococcus devriesei</name>
    <dbReference type="NCBI Taxonomy" id="586733"/>
    <lineage>
        <taxon>Bacteria</taxon>
        <taxon>Bacillati</taxon>
        <taxon>Bacillota</taxon>
        <taxon>Bacilli</taxon>
        <taxon>Bacillales</taxon>
        <taxon>Staphylococcaceae</taxon>
        <taxon>Staphylococcus</taxon>
    </lineage>
</organism>
<dbReference type="Pfam" id="PF22381">
    <property type="entry name" value="Staph_reg_Sar_Rot"/>
    <property type="match status" value="1"/>
</dbReference>
<dbReference type="GeneID" id="48886834"/>
<dbReference type="PROSITE" id="PS50995">
    <property type="entry name" value="HTH_MARR_2"/>
    <property type="match status" value="1"/>
</dbReference>
<dbReference type="AlphaFoldDB" id="A0A2K4DH00"/>
<keyword evidence="2" id="KW-0963">Cytoplasm</keyword>
<dbReference type="EMBL" id="PYZL01000006">
    <property type="protein sequence ID" value="PTE74346.1"/>
    <property type="molecule type" value="Genomic_DNA"/>
</dbReference>
<dbReference type="Gene3D" id="1.10.10.10">
    <property type="entry name" value="Winged helix-like DNA-binding domain superfamily/Winged helix DNA-binding domain"/>
    <property type="match status" value="1"/>
</dbReference>
<evidence type="ECO:0000313" key="10">
    <source>
        <dbReference type="Proteomes" id="UP000242088"/>
    </source>
</evidence>
<dbReference type="SMART" id="SM00347">
    <property type="entry name" value="HTH_MARR"/>
    <property type="match status" value="1"/>
</dbReference>
<dbReference type="EMBL" id="PYZI01000008">
    <property type="protein sequence ID" value="PTF13719.1"/>
    <property type="molecule type" value="Genomic_DNA"/>
</dbReference>
<dbReference type="EMBL" id="PYZH01000006">
    <property type="protein sequence ID" value="PTF16557.1"/>
    <property type="molecule type" value="Genomic_DNA"/>
</dbReference>
<dbReference type="RefSeq" id="WP_103167378.1">
    <property type="nucleotide sequence ID" value="NZ_CP130489.1"/>
</dbReference>
<keyword evidence="4" id="KW-0238">DNA-binding</keyword>
<dbReference type="Proteomes" id="UP000243350">
    <property type="component" value="Unassembled WGS sequence"/>
</dbReference>
<name>A0A2K4DH00_9STAP</name>
<reference evidence="9" key="2">
    <citation type="submission" date="2018-03" db="EMBL/GenBank/DDBJ databases">
        <authorList>
            <person name="Keele B.F."/>
        </authorList>
    </citation>
    <scope>NUCLEOTIDE SEQUENCE</scope>
    <source>
        <strain evidence="9">SNUC 4143</strain>
        <strain evidence="7">SNUC 761</strain>
    </source>
</reference>
<evidence type="ECO:0000256" key="2">
    <source>
        <dbReference type="ARBA" id="ARBA00022490"/>
    </source>
</evidence>
<dbReference type="InterPro" id="IPR055166">
    <property type="entry name" value="Transc_reg_Sar_Rot_HTH"/>
</dbReference>
<evidence type="ECO:0000256" key="1">
    <source>
        <dbReference type="ARBA" id="ARBA00004496"/>
    </source>
</evidence>
<keyword evidence="10" id="KW-1185">Reference proteome</keyword>
<comment type="caution">
    <text evidence="9">The sequence shown here is derived from an EMBL/GenBank/DDBJ whole genome shotgun (WGS) entry which is preliminary data.</text>
</comment>
<evidence type="ECO:0000313" key="9">
    <source>
        <dbReference type="EMBL" id="PTF16557.1"/>
    </source>
</evidence>
<evidence type="ECO:0000256" key="3">
    <source>
        <dbReference type="ARBA" id="ARBA00023015"/>
    </source>
</evidence>
<dbReference type="PRINTS" id="PR00598">
    <property type="entry name" value="HTHMARR"/>
</dbReference>
<sequence>MEEYNMKLANQLCFSAYNVSRLFARFYEQQLKQFGLTYSQYLVLLALWEHDNQPLHEIGKQLDLSSNTLTPLLKRLEQTGWVKRERGVEDKRQLVVSLTDKGRNQQEEVYEAVAKCLPPELNETKYHETKRVLDNLEASLKLTLSQNDIEKDDENDKI</sequence>